<proteinExistence type="predicted"/>
<evidence type="ECO:0000256" key="1">
    <source>
        <dbReference type="SAM" id="MobiDB-lite"/>
    </source>
</evidence>
<dbReference type="Proteomes" id="UP001474181">
    <property type="component" value="Unassembled WGS sequence"/>
</dbReference>
<name>A0ABV1WPA9_9ACTN</name>
<feature type="compositionally biased region" description="Low complexity" evidence="1">
    <location>
        <begin position="57"/>
        <end position="74"/>
    </location>
</feature>
<reference evidence="2 3" key="1">
    <citation type="submission" date="2024-06" db="EMBL/GenBank/DDBJ databases">
        <title>The Natural Products Discovery Center: Release of the First 8490 Sequenced Strains for Exploring Actinobacteria Biosynthetic Diversity.</title>
        <authorList>
            <person name="Kalkreuter E."/>
            <person name="Kautsar S.A."/>
            <person name="Yang D."/>
            <person name="Bader C.D."/>
            <person name="Teijaro C.N."/>
            <person name="Fluegel L."/>
            <person name="Davis C.M."/>
            <person name="Simpson J.R."/>
            <person name="Lauterbach L."/>
            <person name="Steele A.D."/>
            <person name="Gui C."/>
            <person name="Meng S."/>
            <person name="Li G."/>
            <person name="Viehrig K."/>
            <person name="Ye F."/>
            <person name="Su P."/>
            <person name="Kiefer A.F."/>
            <person name="Nichols A."/>
            <person name="Cepeda A.J."/>
            <person name="Yan W."/>
            <person name="Fan B."/>
            <person name="Jiang Y."/>
            <person name="Adhikari A."/>
            <person name="Zheng C.-J."/>
            <person name="Schuster L."/>
            <person name="Cowan T.M."/>
            <person name="Smanski M.J."/>
            <person name="Chevrette M.G."/>
            <person name="De Carvalho L.P.S."/>
            <person name="Shen B."/>
        </authorList>
    </citation>
    <scope>NUCLEOTIDE SEQUENCE [LARGE SCALE GENOMIC DNA]</scope>
    <source>
        <strain evidence="2 3">NPDC000234</strain>
    </source>
</reference>
<evidence type="ECO:0000313" key="2">
    <source>
        <dbReference type="EMBL" id="MER7178637.1"/>
    </source>
</evidence>
<gene>
    <name evidence="2" type="ORF">ABT404_03960</name>
</gene>
<evidence type="ECO:0000313" key="3">
    <source>
        <dbReference type="Proteomes" id="UP001474181"/>
    </source>
</evidence>
<accession>A0ABV1WPA9</accession>
<sequence length="408" mass="45990">MLNLLEGDVPAELAFNRFADLEIAASLIQAGWPTAADLAPRDIRTTLEAHLTPRQQTAHGPRPPTTTTGTAPATSWNTPPWDTRATAALLAAAYHLLAQDPANPRSTMPRLLRHLPTRDDLRWGKTWHMLAHNASPRLRRQIDQTFRSELSSDWIRQGAPTLPIARANSTQKLFAPTHALNNLGLAPEHIPQTLPDFWLHAATLGDTDARLPGSRYLRRVLPVHLVQAISSLNFLEAAAFLGIPVSWTTQEPRRIKPLVPHRDLKDHDLPTTLKRLAHHVLGQEKVNYQARRTQFATWHLDDTTWNELCRHHSPRQGRKPTGQTREAASAFVWSRVTGSEYALAPVFHPPMSPPDRQLSGESPQMKLLRNWEQRRRYMSYPELLEALEALAIQITGVGTQKALCIYRE</sequence>
<evidence type="ECO:0008006" key="4">
    <source>
        <dbReference type="Google" id="ProtNLM"/>
    </source>
</evidence>
<keyword evidence="3" id="KW-1185">Reference proteome</keyword>
<dbReference type="RefSeq" id="WP_350777166.1">
    <property type="nucleotide sequence ID" value="NZ_JBEPEK010000016.1"/>
</dbReference>
<comment type="caution">
    <text evidence="2">The sequence shown here is derived from an EMBL/GenBank/DDBJ whole genome shotgun (WGS) entry which is preliminary data.</text>
</comment>
<feature type="region of interest" description="Disordered" evidence="1">
    <location>
        <begin position="51"/>
        <end position="79"/>
    </location>
</feature>
<dbReference type="EMBL" id="JBEPEK010000016">
    <property type="protein sequence ID" value="MER7178637.1"/>
    <property type="molecule type" value="Genomic_DNA"/>
</dbReference>
<organism evidence="2 3">
    <name type="scientific">Streptomyces hyaluromycini</name>
    <dbReference type="NCBI Taxonomy" id="1377993"/>
    <lineage>
        <taxon>Bacteria</taxon>
        <taxon>Bacillati</taxon>
        <taxon>Actinomycetota</taxon>
        <taxon>Actinomycetes</taxon>
        <taxon>Kitasatosporales</taxon>
        <taxon>Streptomycetaceae</taxon>
        <taxon>Streptomyces</taxon>
    </lineage>
</organism>
<protein>
    <recommendedName>
        <fullName evidence="4">DNA-binding protein</fullName>
    </recommendedName>
</protein>